<organism evidence="1 2">
    <name type="scientific">Aspergillus nanangensis</name>
    <dbReference type="NCBI Taxonomy" id="2582783"/>
    <lineage>
        <taxon>Eukaryota</taxon>
        <taxon>Fungi</taxon>
        <taxon>Dikarya</taxon>
        <taxon>Ascomycota</taxon>
        <taxon>Pezizomycotina</taxon>
        <taxon>Eurotiomycetes</taxon>
        <taxon>Eurotiomycetidae</taxon>
        <taxon>Eurotiales</taxon>
        <taxon>Aspergillaceae</taxon>
        <taxon>Aspergillus</taxon>
        <taxon>Aspergillus subgen. Circumdati</taxon>
    </lineage>
</organism>
<dbReference type="CDD" id="cd02440">
    <property type="entry name" value="AdoMet_MTases"/>
    <property type="match status" value="1"/>
</dbReference>
<gene>
    <name evidence="1" type="ORF">FE257_009202</name>
</gene>
<accession>A0AAD4GT08</accession>
<dbReference type="EMBL" id="VCAU01000050">
    <property type="protein sequence ID" value="KAF9888207.1"/>
    <property type="molecule type" value="Genomic_DNA"/>
</dbReference>
<dbReference type="AlphaFoldDB" id="A0AAD4GT08"/>
<evidence type="ECO:0000313" key="2">
    <source>
        <dbReference type="Proteomes" id="UP001194746"/>
    </source>
</evidence>
<reference evidence="1" key="1">
    <citation type="journal article" date="2019" name="Beilstein J. Org. Chem.">
        <title>Nanangenines: drimane sesquiterpenoids as the dominant metabolite cohort of a novel Australian fungus, Aspergillus nanangensis.</title>
        <authorList>
            <person name="Lacey H.J."/>
            <person name="Gilchrist C.L.M."/>
            <person name="Crombie A."/>
            <person name="Kalaitzis J.A."/>
            <person name="Vuong D."/>
            <person name="Rutledge P.J."/>
            <person name="Turner P."/>
            <person name="Pitt J.I."/>
            <person name="Lacey E."/>
            <person name="Chooi Y.H."/>
            <person name="Piggott A.M."/>
        </authorList>
    </citation>
    <scope>NUCLEOTIDE SEQUENCE</scope>
    <source>
        <strain evidence="1">MST-FP2251</strain>
    </source>
</reference>
<evidence type="ECO:0000313" key="1">
    <source>
        <dbReference type="EMBL" id="KAF9888207.1"/>
    </source>
</evidence>
<dbReference type="Pfam" id="PF13489">
    <property type="entry name" value="Methyltransf_23"/>
    <property type="match status" value="1"/>
</dbReference>
<dbReference type="SUPFAM" id="SSF53335">
    <property type="entry name" value="S-adenosyl-L-methionine-dependent methyltransferases"/>
    <property type="match status" value="1"/>
</dbReference>
<dbReference type="PANTHER" id="PTHR43591:SF10">
    <property type="entry name" value="ABC TRANSMEMBRANE TYPE-1 DOMAIN-CONTAINING PROTEIN-RELATED"/>
    <property type="match status" value="1"/>
</dbReference>
<dbReference type="Gene3D" id="3.40.50.150">
    <property type="entry name" value="Vaccinia Virus protein VP39"/>
    <property type="match status" value="1"/>
</dbReference>
<evidence type="ECO:0008006" key="3">
    <source>
        <dbReference type="Google" id="ProtNLM"/>
    </source>
</evidence>
<dbReference type="InterPro" id="IPR029063">
    <property type="entry name" value="SAM-dependent_MTases_sf"/>
</dbReference>
<dbReference type="Proteomes" id="UP001194746">
    <property type="component" value="Unassembled WGS sequence"/>
</dbReference>
<keyword evidence="2" id="KW-1185">Reference proteome</keyword>
<proteinExistence type="predicted"/>
<comment type="caution">
    <text evidence="1">The sequence shown here is derived from an EMBL/GenBank/DDBJ whole genome shotgun (WGS) entry which is preliminary data.</text>
</comment>
<protein>
    <recommendedName>
        <fullName evidence="3">Methyltransferase domain-containing protein</fullName>
    </recommendedName>
</protein>
<reference evidence="1" key="2">
    <citation type="submission" date="2020-02" db="EMBL/GenBank/DDBJ databases">
        <authorList>
            <person name="Gilchrist C.L.M."/>
            <person name="Chooi Y.-H."/>
        </authorList>
    </citation>
    <scope>NUCLEOTIDE SEQUENCE</scope>
    <source>
        <strain evidence="1">MST-FP2251</strain>
    </source>
</reference>
<sequence length="1002" mass="113883">MSQDSGRDYDTQSLTASVTDYPMENGRRYHKYHEGSYIYPNDEQELDRLDMQHHMLKLVNDGRLFFAPLQSPRRILDIGTGSGIWPIEMASVFPQSEIIGTDLSPVQPTEVPENVHFLVDDAIDDDWLWDADHFDMIHTAHLSGGFPSFKDLLRKIFKHLKPGGYAECHEFDTKPKCDDGTMPPDDPETFSTYPLQDWCELNTRSGQTADPPRQFRIAHRMARWMREVGFVDVQERVTKVPTNTWPSDPHQRNIGSWNETNWLEALSGWSYKSFTALGWSKPEIEVFLVDVRKAIQNHGQRRYESRVPGPLEARRRLARRRNTALAGIVGSGPLDGIECLFGRNGREHMKWSDSQSRKAPFDVRAAIATQAPFLDETDPPSEHDGPGSWSVVQEMTSKPSHDQTFDDLLGKCRTIDDARDLVRQLRIDIQRQPIYSRRIFCQLLSLAALGRSAIDEAAIFLEDPYLNTQGADNYLCAVQHIAAHQAVLGVPRTLLSTIDRALELGQISPPELHEIIKTLPEVFTTGSGEVESREPSLVDLYGQFWGAIGRCDVYGYADLSEEILDAWLETLLTDRSHKALLMAKDILLTTTAADVASPWVPLFITQWLKSSDGSRFRPKGDYANAILNKFTPETISTHIISITESLMTGERRDLLERWQHCLQRLRDIDTVVATTVWTNIKSSDGEPLRDSTEMPHRHQIIARVWALRTLSQNLPQRALWMQDPRATDKPISNLLHQYENILEKKLETGFLADFMESIQDLGIPYNGLLMLAVDLKTGKTLTSTTRQLLGELESSKVSFADTFTDLRAYNSMSSHFFSSYEKMAQNIDVTCPSFVQQAIHLARTGDAPSVWTLIRLLRCHTPLKIALAKSWQPIPDPSAKALVRYYPEARTAGCPDPHLTLEMIHVLAVSFSCSEKLTPRRSYELVRWLYAFLMKHNAPVKPAVVRALYHAGVVRFRRSGRRVARKRYDFIMQLVEEVEGPEVAETLKAPHQLGQFLPEKSF</sequence>
<name>A0AAD4GT08_ASPNN</name>
<dbReference type="PANTHER" id="PTHR43591">
    <property type="entry name" value="METHYLTRANSFERASE"/>
    <property type="match status" value="1"/>
</dbReference>
<dbReference type="GO" id="GO:0008168">
    <property type="term" value="F:methyltransferase activity"/>
    <property type="evidence" value="ECO:0007669"/>
    <property type="project" value="TreeGrafter"/>
</dbReference>